<dbReference type="Proteomes" id="UP000332933">
    <property type="component" value="Unassembled WGS sequence"/>
</dbReference>
<protein>
    <submittedName>
        <fullName evidence="3">Aste57867_22089 protein</fullName>
    </submittedName>
</protein>
<reference evidence="3 4" key="1">
    <citation type="submission" date="2019-03" db="EMBL/GenBank/DDBJ databases">
        <authorList>
            <person name="Gaulin E."/>
            <person name="Dumas B."/>
        </authorList>
    </citation>
    <scope>NUCLEOTIDE SEQUENCE [LARGE SCALE GENOMIC DNA]</scope>
    <source>
        <strain evidence="3">CBS 568.67</strain>
    </source>
</reference>
<gene>
    <name evidence="3" type="primary">Aste57867_22089</name>
    <name evidence="2" type="ORF">As57867_022020</name>
    <name evidence="3" type="ORF">ASTE57867_22089</name>
</gene>
<evidence type="ECO:0000313" key="4">
    <source>
        <dbReference type="Proteomes" id="UP000332933"/>
    </source>
</evidence>
<dbReference type="AlphaFoldDB" id="A0A485LJH1"/>
<organism evidence="3 4">
    <name type="scientific">Aphanomyces stellatus</name>
    <dbReference type="NCBI Taxonomy" id="120398"/>
    <lineage>
        <taxon>Eukaryota</taxon>
        <taxon>Sar</taxon>
        <taxon>Stramenopiles</taxon>
        <taxon>Oomycota</taxon>
        <taxon>Saprolegniomycetes</taxon>
        <taxon>Saprolegniales</taxon>
        <taxon>Verrucalvaceae</taxon>
        <taxon>Aphanomyces</taxon>
    </lineage>
</organism>
<feature type="region of interest" description="Disordered" evidence="1">
    <location>
        <begin position="1"/>
        <end position="58"/>
    </location>
</feature>
<sequence length="85" mass="9258">MSSAGSSMGSMGGGFTNLSEVGTPNDDTKSQTRSSTPSKGTERHKKKGNGHTRRLLPLDLSSFDLTQKSKRIFQKKALALHRQPR</sequence>
<dbReference type="EMBL" id="CAADRA010007041">
    <property type="protein sequence ID" value="VFT98757.1"/>
    <property type="molecule type" value="Genomic_DNA"/>
</dbReference>
<evidence type="ECO:0000313" key="3">
    <source>
        <dbReference type="EMBL" id="VFT98757.1"/>
    </source>
</evidence>
<accession>A0A485LJH1</accession>
<reference evidence="2" key="2">
    <citation type="submission" date="2019-06" db="EMBL/GenBank/DDBJ databases">
        <title>Genomics analysis of Aphanomyces spp. identifies a new class of oomycete effector associated with host adaptation.</title>
        <authorList>
            <person name="Gaulin E."/>
        </authorList>
    </citation>
    <scope>NUCLEOTIDE SEQUENCE</scope>
    <source>
        <strain evidence="2">CBS 578.67</strain>
    </source>
</reference>
<feature type="compositionally biased region" description="Basic residues" evidence="1">
    <location>
        <begin position="42"/>
        <end position="54"/>
    </location>
</feature>
<evidence type="ECO:0000313" key="2">
    <source>
        <dbReference type="EMBL" id="KAF0686124.1"/>
    </source>
</evidence>
<evidence type="ECO:0000256" key="1">
    <source>
        <dbReference type="SAM" id="MobiDB-lite"/>
    </source>
</evidence>
<proteinExistence type="predicted"/>
<name>A0A485LJH1_9STRA</name>
<dbReference type="EMBL" id="VJMH01007015">
    <property type="protein sequence ID" value="KAF0686124.1"/>
    <property type="molecule type" value="Genomic_DNA"/>
</dbReference>
<keyword evidence="4" id="KW-1185">Reference proteome</keyword>